<dbReference type="GO" id="GO:0043709">
    <property type="term" value="P:cell adhesion involved in single-species biofilm formation"/>
    <property type="evidence" value="ECO:0007669"/>
    <property type="project" value="TreeGrafter"/>
</dbReference>
<dbReference type="GO" id="GO:1902201">
    <property type="term" value="P:negative regulation of bacterial-type flagellum-dependent cell motility"/>
    <property type="evidence" value="ECO:0007669"/>
    <property type="project" value="TreeGrafter"/>
</dbReference>
<dbReference type="EC" id="2.7.7.65" evidence="1"/>
<feature type="transmembrane region" description="Helical" evidence="3">
    <location>
        <begin position="158"/>
        <end position="177"/>
    </location>
</feature>
<dbReference type="HOGENOM" id="CLU_000445_11_1_6"/>
<accession>Q7MIX5</accession>
<feature type="transmembrane region" description="Helical" evidence="3">
    <location>
        <begin position="56"/>
        <end position="74"/>
    </location>
</feature>
<comment type="catalytic activity">
    <reaction evidence="2">
        <text>2 GTP = 3',3'-c-di-GMP + 2 diphosphate</text>
        <dbReference type="Rhea" id="RHEA:24898"/>
        <dbReference type="ChEBI" id="CHEBI:33019"/>
        <dbReference type="ChEBI" id="CHEBI:37565"/>
        <dbReference type="ChEBI" id="CHEBI:58805"/>
        <dbReference type="EC" id="2.7.7.65"/>
    </reaction>
</comment>
<proteinExistence type="predicted"/>
<feature type="transmembrane region" description="Helical" evidence="3">
    <location>
        <begin position="106"/>
        <end position="125"/>
    </location>
</feature>
<evidence type="ECO:0000259" key="4">
    <source>
        <dbReference type="PROSITE" id="PS50887"/>
    </source>
</evidence>
<name>Q7MIX5_VIBVY</name>
<feature type="transmembrane region" description="Helical" evidence="3">
    <location>
        <begin position="28"/>
        <end position="50"/>
    </location>
</feature>
<sequence length="354" mass="40340">MDVPVIIRVIEKWLNLSRWHEDFRESSFVFIALSCLTAIFSFFLYYNIFIVPFPPMILLDGLGVLGCLVGFYFLKDNRRSRLAGIIAVVVMMVISLLYIADTGNEEFALAFTLGIPVISIFVVGYRLGATFSVLNFAIIAWLCFSQMPNWTAVPFDNISFIHLTVIYFTLFAIAYFYDSGRRQTMALLKESNAKLQQISVTDALTQLPNRLYIEEFLINSNQVHWIVILDIDDFKKINDRYGHDVGDKVLQIVAQKIESCVGGNGVACRWGGEEFLMAFYLQEIDVIEGKIFRLQQEIATFEFGLRSPITFSCGGAPHQPKHYRKAFRQADEALYRAKKAGKNSFVYDVIARVS</sequence>
<dbReference type="SMART" id="SM00267">
    <property type="entry name" value="GGDEF"/>
    <property type="match status" value="1"/>
</dbReference>
<dbReference type="Proteomes" id="UP000002675">
    <property type="component" value="Chromosome I"/>
</dbReference>
<feature type="transmembrane region" description="Helical" evidence="3">
    <location>
        <begin position="132"/>
        <end position="152"/>
    </location>
</feature>
<keyword evidence="3" id="KW-0472">Membrane</keyword>
<dbReference type="InterPro" id="IPR043128">
    <property type="entry name" value="Rev_trsase/Diguanyl_cyclase"/>
</dbReference>
<keyword evidence="3" id="KW-1133">Transmembrane helix</keyword>
<evidence type="ECO:0000313" key="6">
    <source>
        <dbReference type="Proteomes" id="UP000002675"/>
    </source>
</evidence>
<evidence type="ECO:0000256" key="1">
    <source>
        <dbReference type="ARBA" id="ARBA00012528"/>
    </source>
</evidence>
<protein>
    <recommendedName>
        <fullName evidence="1">diguanylate cyclase</fullName>
        <ecNumber evidence="1">2.7.7.65</ecNumber>
    </recommendedName>
</protein>
<dbReference type="AlphaFoldDB" id="Q7MIX5"/>
<dbReference type="GO" id="GO:0005886">
    <property type="term" value="C:plasma membrane"/>
    <property type="evidence" value="ECO:0007669"/>
    <property type="project" value="TreeGrafter"/>
</dbReference>
<dbReference type="InterPro" id="IPR029787">
    <property type="entry name" value="Nucleotide_cyclase"/>
</dbReference>
<dbReference type="InterPro" id="IPR000160">
    <property type="entry name" value="GGDEF_dom"/>
</dbReference>
<dbReference type="eggNOG" id="COG2199">
    <property type="taxonomic scope" value="Bacteria"/>
</dbReference>
<dbReference type="PROSITE" id="PS50887">
    <property type="entry name" value="GGDEF"/>
    <property type="match status" value="1"/>
</dbReference>
<dbReference type="KEGG" id="vvy:VV2388"/>
<reference evidence="5 6" key="1">
    <citation type="journal article" date="2003" name="Genome Res.">
        <title>Comparative genome analysis of Vibrio vulnificus, a marine pathogen.</title>
        <authorList>
            <person name="Chen C.Y."/>
            <person name="Wu K.M."/>
            <person name="Chang Y.C."/>
            <person name="Chang C.H."/>
            <person name="Tsai H.C."/>
            <person name="Liao T.L."/>
            <person name="Liu Y.M."/>
            <person name="Chen H.J."/>
            <person name="Shen A.B."/>
            <person name="Li J.C."/>
            <person name="Su T.L."/>
            <person name="Shao C.P."/>
            <person name="Lee C.T."/>
            <person name="Hor L.I."/>
            <person name="Tsai S.F."/>
        </authorList>
    </citation>
    <scope>NUCLEOTIDE SEQUENCE [LARGE SCALE GENOMIC DNA]</scope>
    <source>
        <strain evidence="5 6">YJ016</strain>
    </source>
</reference>
<evidence type="ECO:0000256" key="2">
    <source>
        <dbReference type="ARBA" id="ARBA00034247"/>
    </source>
</evidence>
<dbReference type="PANTHER" id="PTHR45138:SF9">
    <property type="entry name" value="DIGUANYLATE CYCLASE DGCM-RELATED"/>
    <property type="match status" value="1"/>
</dbReference>
<keyword evidence="3" id="KW-0812">Transmembrane</keyword>
<dbReference type="Pfam" id="PF00990">
    <property type="entry name" value="GGDEF"/>
    <property type="match status" value="1"/>
</dbReference>
<feature type="domain" description="GGDEF" evidence="4">
    <location>
        <begin position="222"/>
        <end position="350"/>
    </location>
</feature>
<dbReference type="CDD" id="cd01949">
    <property type="entry name" value="GGDEF"/>
    <property type="match status" value="1"/>
</dbReference>
<organism evidence="5 6">
    <name type="scientific">Vibrio vulnificus (strain YJ016)</name>
    <dbReference type="NCBI Taxonomy" id="196600"/>
    <lineage>
        <taxon>Bacteria</taxon>
        <taxon>Pseudomonadati</taxon>
        <taxon>Pseudomonadota</taxon>
        <taxon>Gammaproteobacteria</taxon>
        <taxon>Vibrionales</taxon>
        <taxon>Vibrionaceae</taxon>
        <taxon>Vibrio</taxon>
    </lineage>
</organism>
<dbReference type="STRING" id="672.VV93_v1c20960"/>
<feature type="transmembrane region" description="Helical" evidence="3">
    <location>
        <begin position="81"/>
        <end position="100"/>
    </location>
</feature>
<dbReference type="EMBL" id="BA000037">
    <property type="protein sequence ID" value="BAC95152.1"/>
    <property type="molecule type" value="Genomic_DNA"/>
</dbReference>
<evidence type="ECO:0000313" key="5">
    <source>
        <dbReference type="EMBL" id="BAC95152.1"/>
    </source>
</evidence>
<dbReference type="GO" id="GO:0052621">
    <property type="term" value="F:diguanylate cyclase activity"/>
    <property type="evidence" value="ECO:0007669"/>
    <property type="project" value="UniProtKB-EC"/>
</dbReference>
<dbReference type="InterPro" id="IPR050469">
    <property type="entry name" value="Diguanylate_Cyclase"/>
</dbReference>
<evidence type="ECO:0000256" key="3">
    <source>
        <dbReference type="SAM" id="Phobius"/>
    </source>
</evidence>
<dbReference type="SUPFAM" id="SSF55073">
    <property type="entry name" value="Nucleotide cyclase"/>
    <property type="match status" value="1"/>
</dbReference>
<gene>
    <name evidence="5" type="ordered locus">VV2388</name>
</gene>
<dbReference type="Gene3D" id="3.30.70.270">
    <property type="match status" value="1"/>
</dbReference>
<dbReference type="PANTHER" id="PTHR45138">
    <property type="entry name" value="REGULATORY COMPONENTS OF SENSORY TRANSDUCTION SYSTEM"/>
    <property type="match status" value="1"/>
</dbReference>
<dbReference type="NCBIfam" id="TIGR00254">
    <property type="entry name" value="GGDEF"/>
    <property type="match status" value="1"/>
</dbReference>